<evidence type="ECO:0000256" key="1">
    <source>
        <dbReference type="ARBA" id="ARBA00004406"/>
    </source>
</evidence>
<comment type="subunit">
    <text evidence="3">Interacts with ERF2.</text>
</comment>
<evidence type="ECO:0000313" key="9">
    <source>
        <dbReference type="Ensembl" id="ENSEBUP00000005656.1"/>
    </source>
</evidence>
<dbReference type="Proteomes" id="UP000694388">
    <property type="component" value="Unplaced"/>
</dbReference>
<evidence type="ECO:0000256" key="7">
    <source>
        <dbReference type="ARBA" id="ARBA00037794"/>
    </source>
</evidence>
<protein>
    <recommendedName>
        <fullName evidence="4">Ras modification protein ERF4</fullName>
    </recommendedName>
</protein>
<dbReference type="Pfam" id="PF10256">
    <property type="entry name" value="Erf4"/>
    <property type="match status" value="1"/>
</dbReference>
<reference evidence="9" key="2">
    <citation type="submission" date="2025-09" db="UniProtKB">
        <authorList>
            <consortium name="Ensembl"/>
        </authorList>
    </citation>
    <scope>IDENTIFICATION</scope>
</reference>
<proteinExistence type="inferred from homology"/>
<organism evidence="9 10">
    <name type="scientific">Eptatretus burgeri</name>
    <name type="common">Inshore hagfish</name>
    <dbReference type="NCBI Taxonomy" id="7764"/>
    <lineage>
        <taxon>Eukaryota</taxon>
        <taxon>Metazoa</taxon>
        <taxon>Chordata</taxon>
        <taxon>Craniata</taxon>
        <taxon>Vertebrata</taxon>
        <taxon>Cyclostomata</taxon>
        <taxon>Myxini</taxon>
        <taxon>Myxiniformes</taxon>
        <taxon>Myxinidae</taxon>
        <taxon>Eptatretinae</taxon>
        <taxon>Eptatretus</taxon>
    </lineage>
</organism>
<accession>A0A8C4NCF0</accession>
<comment type="similarity">
    <text evidence="2">Belongs to the ERF4 family.</text>
</comment>
<evidence type="ECO:0000313" key="10">
    <source>
        <dbReference type="Proteomes" id="UP000694388"/>
    </source>
</evidence>
<dbReference type="GeneTree" id="ENSGT00390000000134"/>
<dbReference type="GO" id="GO:0005789">
    <property type="term" value="C:endoplasmic reticulum membrane"/>
    <property type="evidence" value="ECO:0007669"/>
    <property type="project" value="UniProtKB-SubCell"/>
</dbReference>
<evidence type="ECO:0000256" key="2">
    <source>
        <dbReference type="ARBA" id="ARBA00007732"/>
    </source>
</evidence>
<dbReference type="OMA" id="CVQTHSL"/>
<keyword evidence="5" id="KW-0256">Endoplasmic reticulum</keyword>
<evidence type="ECO:0000259" key="8">
    <source>
        <dbReference type="Pfam" id="PF10256"/>
    </source>
</evidence>
<dbReference type="InterPro" id="IPR051371">
    <property type="entry name" value="Ras_palmitoyltransferase"/>
</dbReference>
<dbReference type="GO" id="GO:0006612">
    <property type="term" value="P:protein targeting to membrane"/>
    <property type="evidence" value="ECO:0007669"/>
    <property type="project" value="TreeGrafter"/>
</dbReference>
<dbReference type="Ensembl" id="ENSEBUT00000006097.1">
    <property type="protein sequence ID" value="ENSEBUP00000005656.1"/>
    <property type="gene ID" value="ENSEBUG00000003829.1"/>
</dbReference>
<dbReference type="InterPro" id="IPR019383">
    <property type="entry name" value="Golgin_A_7/ERF4"/>
</dbReference>
<evidence type="ECO:0000256" key="6">
    <source>
        <dbReference type="ARBA" id="ARBA00023136"/>
    </source>
</evidence>
<dbReference type="PANTHER" id="PTHR13254:SF0">
    <property type="entry name" value="GOLGIN SUBFAMILY A MEMBER 7_ERF4 DOMAIN-CONTAINING PROTEIN"/>
    <property type="match status" value="1"/>
</dbReference>
<reference evidence="9" key="1">
    <citation type="submission" date="2025-08" db="UniProtKB">
        <authorList>
            <consortium name="Ensembl"/>
        </authorList>
    </citation>
    <scope>IDENTIFICATION</scope>
</reference>
<feature type="domain" description="Golgin subfamily A member 7/ERF4" evidence="8">
    <location>
        <begin position="20"/>
        <end position="132"/>
    </location>
</feature>
<evidence type="ECO:0000256" key="3">
    <source>
        <dbReference type="ARBA" id="ARBA00011396"/>
    </source>
</evidence>
<name>A0A8C4NCF0_EPTBU</name>
<comment type="subcellular location">
    <subcellularLocation>
        <location evidence="1">Endoplasmic reticulum membrane</location>
        <topology evidence="1">Peripheral membrane protein</topology>
    </subcellularLocation>
    <subcellularLocation>
        <location evidence="7">Golgi apparatus membrane</location>
        <topology evidence="7">Lipid-anchor</topology>
    </subcellularLocation>
</comment>
<evidence type="ECO:0000256" key="4">
    <source>
        <dbReference type="ARBA" id="ARBA00018463"/>
    </source>
</evidence>
<dbReference type="GO" id="GO:0000139">
    <property type="term" value="C:Golgi membrane"/>
    <property type="evidence" value="ECO:0007669"/>
    <property type="project" value="UniProtKB-SubCell"/>
</dbReference>
<sequence>MAEAHGMDELSSQAFLLTKVFVQRDFSQGTACRFQLKTIPELESRIDKNLFEDTIRTLNKLYAEAEKIGGRSYLESILGCLTGYTIFMCIDTHYEKVLNKIAKYIQDQNEKVYAQRGLLLTNPIDRGLRVIEISIYEDKNASVPR</sequence>
<evidence type="ECO:0000256" key="5">
    <source>
        <dbReference type="ARBA" id="ARBA00022824"/>
    </source>
</evidence>
<dbReference type="AlphaFoldDB" id="A0A8C4NCF0"/>
<dbReference type="PANTHER" id="PTHR13254">
    <property type="entry name" value="GOLGI AUTOANTIGEN, GOLGIN SUBFAMILY A, 7"/>
    <property type="match status" value="1"/>
</dbReference>
<keyword evidence="6" id="KW-0472">Membrane</keyword>
<keyword evidence="10" id="KW-1185">Reference proteome</keyword>
<dbReference type="GO" id="GO:0002178">
    <property type="term" value="C:palmitoyltransferase complex"/>
    <property type="evidence" value="ECO:0007669"/>
    <property type="project" value="TreeGrafter"/>
</dbReference>